<keyword evidence="3" id="KW-0456">Lyase</keyword>
<accession>A0ABX1AGD0</accession>
<dbReference type="Pfam" id="PF10862">
    <property type="entry name" value="FcoT"/>
    <property type="match status" value="1"/>
</dbReference>
<dbReference type="InterPro" id="IPR043064">
    <property type="entry name" value="FcoT_ThioEstase_Rv0098-like_sf"/>
</dbReference>
<keyword evidence="11" id="KW-1185">Reference proteome</keyword>
<dbReference type="Gene3D" id="3.10.129.30">
    <property type="entry name" value="Rv0098, thioesterase-like hot dog domain"/>
    <property type="match status" value="1"/>
</dbReference>
<gene>
    <name evidence="10" type="ORF">HCJ92_00190</name>
</gene>
<dbReference type="EC" id="4.3.2.11" evidence="5"/>
<sequence>MSPSRHRPDAAAGPSAGAAEGEWDTDHELLDRALRPYKRHCLYVRSARVEAGAGGALTVHSRLSVPESCYIDDTGHLNAVEVNICYNQMMYFLVAKAVKEGLHPALAEWTLDDFWQRQLPDILIARFAGNFRRPVDAREFTGELTIGSVELKTPGRGSPFLLADTAYRYRDESGGRCDGTATLVITNLPQAAEQSPVPAGTGSTA</sequence>
<comment type="caution">
    <text evidence="10">The sequence shown here is derived from an EMBL/GenBank/DDBJ whole genome shotgun (WGS) entry which is preliminary data.</text>
</comment>
<reference evidence="10 11" key="1">
    <citation type="submission" date="2020-03" db="EMBL/GenBank/DDBJ databases">
        <title>Draft genome of Streptomyces sp. ventii, isolated from the Axial Seamount in the Pacific Ocean, and resequencing of the two type strains Streptomyces lonarensis strain NCL 716 and Streptomyces bohaiensis strain 11A07.</title>
        <authorList>
            <person name="Loughran R.M."/>
            <person name="Pfannmuller K.M."/>
            <person name="Wasson B.J."/>
            <person name="Deadmond M.C."/>
            <person name="Paddock B.E."/>
            <person name="Koyack M.J."/>
            <person name="Gallegos D.A."/>
            <person name="Mitchell E.A."/>
            <person name="Ushijima B."/>
            <person name="Saw J.H."/>
            <person name="Mcphail K.L."/>
            <person name="Videau P."/>
        </authorList>
    </citation>
    <scope>NUCLEOTIDE SEQUENCE [LARGE SCALE GENOMIC DNA]</scope>
    <source>
        <strain evidence="11">5675061</strain>
    </source>
</reference>
<evidence type="ECO:0000256" key="4">
    <source>
        <dbReference type="ARBA" id="ARBA00035117"/>
    </source>
</evidence>
<dbReference type="EMBL" id="JAAVJB010000001">
    <property type="protein sequence ID" value="NJP64746.1"/>
    <property type="molecule type" value="Genomic_DNA"/>
</dbReference>
<evidence type="ECO:0000256" key="5">
    <source>
        <dbReference type="ARBA" id="ARBA00035127"/>
    </source>
</evidence>
<evidence type="ECO:0000256" key="8">
    <source>
        <dbReference type="ARBA" id="ARBA00048742"/>
    </source>
</evidence>
<protein>
    <recommendedName>
        <fullName evidence="6">(2E)-enoyl-[ACP] glycyltransferase</fullName>
        <ecNumber evidence="5">4.3.2.11</ecNumber>
    </recommendedName>
    <alternativeName>
        <fullName evidence="7">(2E)-unsaturated fatty acyl-[ACP] glycyltransferase</fullName>
    </alternativeName>
</protein>
<feature type="compositionally biased region" description="Low complexity" evidence="9">
    <location>
        <begin position="10"/>
        <end position="20"/>
    </location>
</feature>
<comment type="similarity">
    <text evidence="4">Belongs to the FcoT family.</text>
</comment>
<evidence type="ECO:0000313" key="11">
    <source>
        <dbReference type="Proteomes" id="UP000746503"/>
    </source>
</evidence>
<evidence type="ECO:0000256" key="9">
    <source>
        <dbReference type="SAM" id="MobiDB-lite"/>
    </source>
</evidence>
<comment type="catalytic activity">
    <reaction evidence="8">
        <text>a (3R)-3-[(carboxymethyl)amino]fatty acid + holo-[ACP] + H(+) = a (2E)-enoyl-[ACP] + glycine + H2O</text>
        <dbReference type="Rhea" id="RHEA:74923"/>
        <dbReference type="Rhea" id="RHEA-COMP:9685"/>
        <dbReference type="Rhea" id="RHEA-COMP:9925"/>
        <dbReference type="ChEBI" id="CHEBI:15377"/>
        <dbReference type="ChEBI" id="CHEBI:15378"/>
        <dbReference type="ChEBI" id="CHEBI:57305"/>
        <dbReference type="ChEBI" id="CHEBI:64479"/>
        <dbReference type="ChEBI" id="CHEBI:78784"/>
        <dbReference type="ChEBI" id="CHEBI:193080"/>
        <dbReference type="EC" id="4.3.2.11"/>
    </reaction>
    <physiologicalReaction direction="right-to-left" evidence="8">
        <dbReference type="Rhea" id="RHEA:74925"/>
    </physiologicalReaction>
</comment>
<keyword evidence="2" id="KW-0443">Lipid metabolism</keyword>
<dbReference type="InterPro" id="IPR022598">
    <property type="entry name" value="FcoT_ThioEstase"/>
</dbReference>
<evidence type="ECO:0000256" key="6">
    <source>
        <dbReference type="ARBA" id="ARBA00035169"/>
    </source>
</evidence>
<dbReference type="Proteomes" id="UP000746503">
    <property type="component" value="Unassembled WGS sequence"/>
</dbReference>
<organism evidence="10 11">
    <name type="scientific">Streptomyces spiramenti</name>
    <dbReference type="NCBI Taxonomy" id="2720606"/>
    <lineage>
        <taxon>Bacteria</taxon>
        <taxon>Bacillati</taxon>
        <taxon>Actinomycetota</taxon>
        <taxon>Actinomycetes</taxon>
        <taxon>Kitasatosporales</taxon>
        <taxon>Streptomycetaceae</taxon>
        <taxon>Streptomyces</taxon>
    </lineage>
</organism>
<evidence type="ECO:0000256" key="7">
    <source>
        <dbReference type="ARBA" id="ARBA00035448"/>
    </source>
</evidence>
<dbReference type="RefSeq" id="WP_167931273.1">
    <property type="nucleotide sequence ID" value="NZ_JAAVJB010000001.1"/>
</dbReference>
<evidence type="ECO:0000256" key="3">
    <source>
        <dbReference type="ARBA" id="ARBA00023239"/>
    </source>
</evidence>
<feature type="region of interest" description="Disordered" evidence="9">
    <location>
        <begin position="1"/>
        <end position="23"/>
    </location>
</feature>
<proteinExistence type="inferred from homology"/>
<name>A0ABX1AGD0_9ACTN</name>
<keyword evidence="1" id="KW-0276">Fatty acid metabolism</keyword>
<evidence type="ECO:0000256" key="1">
    <source>
        <dbReference type="ARBA" id="ARBA00022832"/>
    </source>
</evidence>
<evidence type="ECO:0000313" key="10">
    <source>
        <dbReference type="EMBL" id="NJP64746.1"/>
    </source>
</evidence>
<evidence type="ECO:0000256" key="2">
    <source>
        <dbReference type="ARBA" id="ARBA00023098"/>
    </source>
</evidence>